<evidence type="ECO:0000256" key="4">
    <source>
        <dbReference type="ARBA" id="ARBA00022692"/>
    </source>
</evidence>
<protein>
    <submittedName>
        <fullName evidence="11">Uncharacterized protein</fullName>
    </submittedName>
</protein>
<dbReference type="Pfam" id="PF02714">
    <property type="entry name" value="RSN1_7TM"/>
    <property type="match status" value="1"/>
</dbReference>
<dbReference type="PANTHER" id="PTHR13018">
    <property type="entry name" value="PROBABLE MEMBRANE PROTEIN DUF221-RELATED"/>
    <property type="match status" value="1"/>
</dbReference>
<dbReference type="eggNOG" id="KOG1134">
    <property type="taxonomic scope" value="Eukaryota"/>
</dbReference>
<evidence type="ECO:0000259" key="9">
    <source>
        <dbReference type="Pfam" id="PF13967"/>
    </source>
</evidence>
<gene>
    <name evidence="11" type="ORF">G210_0998</name>
</gene>
<dbReference type="PANTHER" id="PTHR13018:SF20">
    <property type="entry name" value="SPORULATION-SPECIFIC PROTEIN 75"/>
    <property type="match status" value="1"/>
</dbReference>
<proteinExistence type="inferred from homology"/>
<dbReference type="Proteomes" id="UP000011777">
    <property type="component" value="Unassembled WGS sequence"/>
</dbReference>
<evidence type="ECO:0000259" key="10">
    <source>
        <dbReference type="Pfam" id="PF14703"/>
    </source>
</evidence>
<comment type="subcellular location">
    <subcellularLocation>
        <location evidence="1">Membrane</location>
        <topology evidence="1">Multi-pass membrane protein</topology>
    </subcellularLocation>
</comment>
<dbReference type="AlphaFoldDB" id="M3HLW0"/>
<evidence type="ECO:0000313" key="11">
    <source>
        <dbReference type="EMBL" id="EMG48427.1"/>
    </source>
</evidence>
<feature type="domain" description="CSC1/OSCA1-like N-terminal transmembrane" evidence="9">
    <location>
        <begin position="1"/>
        <end position="58"/>
    </location>
</feature>
<dbReference type="InterPro" id="IPR003864">
    <property type="entry name" value="CSC1/OSCA1-like_7TM"/>
</dbReference>
<feature type="transmembrane region" description="Helical" evidence="7">
    <location>
        <begin position="352"/>
        <end position="375"/>
    </location>
</feature>
<feature type="domain" description="CSC1/OSCA1-like cytosolic" evidence="10">
    <location>
        <begin position="82"/>
        <end position="288"/>
    </location>
</feature>
<keyword evidence="5 7" id="KW-1133">Transmembrane helix</keyword>
<accession>M3HLW0</accession>
<evidence type="ECO:0000256" key="5">
    <source>
        <dbReference type="ARBA" id="ARBA00022989"/>
    </source>
</evidence>
<sequence length="507" mass="58818">MVILIPINFTGSDADYSAFGLDKLSLSNIATTNVQRLNAHFIMGLITIGFFHWLIVYEFQSYVTIRQSYLLSDSHKESIMAKTLLISNIPPYLQDHDVLKKIFMVVPGGIKNIWDISDFEKIDHEVKKAQTALYYLEESQIIGLKNFYNRKNTWCRPSIGDSYEEARDFLLSNDVYFYPPIYIGPWKIPQLERILRIQLPGWLRIFGFQKRVPMVNWSLQSLYECQRDIDNEKLKLASGNLTKHNKIFIEFATLEGAYIAHQCLLSQSQGHLDKTLIEVNPKDIIWRNVARNDGIICKFEKYLVTIIFVIIIILYVIPVSLIGLVSQIPLLTQLMPSLKWVYQFPEEARETISGFLPSILLSILTEIVMIIFRFLTYFKGRTTGYEVEMDLQKWYFAFLFVQQFLVVTISSSVTVILKQIIDQPTSIPVLLATNLPKSATFFFQYISLRAFAFCGNNFLRISPLIMNNTVYKYWDTTPRQKFDRITSLPKIKWGTTFAVYSIYACII</sequence>
<dbReference type="Pfam" id="PF14703">
    <property type="entry name" value="PHM7_cyt"/>
    <property type="match status" value="1"/>
</dbReference>
<feature type="domain" description="CSC1/OSCA1-like 7TM region" evidence="8">
    <location>
        <begin position="301"/>
        <end position="507"/>
    </location>
</feature>
<evidence type="ECO:0000256" key="3">
    <source>
        <dbReference type="ARBA" id="ARBA00022448"/>
    </source>
</evidence>
<comment type="similarity">
    <text evidence="2">Belongs to the CSC1 (TC 1.A.17) family.</text>
</comment>
<dbReference type="OMA" id="INCSCHI"/>
<dbReference type="HOGENOM" id="CLU_002458_1_0_1"/>
<comment type="caution">
    <text evidence="11">The sequence shown here is derived from an EMBL/GenBank/DDBJ whole genome shotgun (WGS) entry which is preliminary data.</text>
</comment>
<evidence type="ECO:0000259" key="8">
    <source>
        <dbReference type="Pfam" id="PF02714"/>
    </source>
</evidence>
<dbReference type="InterPro" id="IPR032880">
    <property type="entry name" value="CSC1/OSCA1-like_N"/>
</dbReference>
<keyword evidence="12" id="KW-1185">Reference proteome</keyword>
<reference evidence="11 12" key="1">
    <citation type="submission" date="2013-02" db="EMBL/GenBank/DDBJ databases">
        <title>Genome sequence of Candida maltosa Xu316, a potential industrial strain for xylitol and ethanol production.</title>
        <authorList>
            <person name="Yu J."/>
            <person name="Wang Q."/>
            <person name="Geng X."/>
            <person name="Bao W."/>
            <person name="He P."/>
            <person name="Cai J."/>
        </authorList>
    </citation>
    <scope>NUCLEOTIDE SEQUENCE [LARGE SCALE GENOMIC DNA]</scope>
    <source>
        <strain evidence="12">Xu316</strain>
    </source>
</reference>
<dbReference type="Pfam" id="PF13967">
    <property type="entry name" value="RSN1_TM"/>
    <property type="match status" value="1"/>
</dbReference>
<evidence type="ECO:0000256" key="6">
    <source>
        <dbReference type="ARBA" id="ARBA00023136"/>
    </source>
</evidence>
<dbReference type="InterPro" id="IPR045122">
    <property type="entry name" value="Csc1-like"/>
</dbReference>
<feature type="transmembrane region" description="Helical" evidence="7">
    <location>
        <begin position="396"/>
        <end position="421"/>
    </location>
</feature>
<keyword evidence="6 7" id="KW-0472">Membrane</keyword>
<feature type="transmembrane region" description="Helical" evidence="7">
    <location>
        <begin position="302"/>
        <end position="332"/>
    </location>
</feature>
<keyword evidence="3" id="KW-0813">Transport</keyword>
<evidence type="ECO:0000256" key="7">
    <source>
        <dbReference type="SAM" id="Phobius"/>
    </source>
</evidence>
<name>M3HLW0_CANMX</name>
<keyword evidence="4 7" id="KW-0812">Transmembrane</keyword>
<feature type="transmembrane region" description="Helical" evidence="7">
    <location>
        <begin position="37"/>
        <end position="57"/>
    </location>
</feature>
<organism evidence="11 12">
    <name type="scientific">Candida maltosa (strain Xu316)</name>
    <name type="common">Yeast</name>
    <dbReference type="NCBI Taxonomy" id="1245528"/>
    <lineage>
        <taxon>Eukaryota</taxon>
        <taxon>Fungi</taxon>
        <taxon>Dikarya</taxon>
        <taxon>Ascomycota</taxon>
        <taxon>Saccharomycotina</taxon>
        <taxon>Pichiomycetes</taxon>
        <taxon>Debaryomycetaceae</taxon>
        <taxon>Candida/Lodderomyces clade</taxon>
        <taxon>Candida</taxon>
    </lineage>
</organism>
<evidence type="ECO:0000313" key="12">
    <source>
        <dbReference type="Proteomes" id="UP000011777"/>
    </source>
</evidence>
<dbReference type="GO" id="GO:0005886">
    <property type="term" value="C:plasma membrane"/>
    <property type="evidence" value="ECO:0007669"/>
    <property type="project" value="TreeGrafter"/>
</dbReference>
<evidence type="ECO:0000256" key="2">
    <source>
        <dbReference type="ARBA" id="ARBA00007779"/>
    </source>
</evidence>
<dbReference type="InterPro" id="IPR027815">
    <property type="entry name" value="CSC1/OSCA1-like_cyt"/>
</dbReference>
<dbReference type="OrthoDB" id="1076608at2759"/>
<dbReference type="GO" id="GO:0005227">
    <property type="term" value="F:calcium-activated cation channel activity"/>
    <property type="evidence" value="ECO:0007669"/>
    <property type="project" value="InterPro"/>
</dbReference>
<dbReference type="EMBL" id="AOGT01001118">
    <property type="protein sequence ID" value="EMG48427.1"/>
    <property type="molecule type" value="Genomic_DNA"/>
</dbReference>
<evidence type="ECO:0000256" key="1">
    <source>
        <dbReference type="ARBA" id="ARBA00004141"/>
    </source>
</evidence>